<dbReference type="GO" id="GO:0016020">
    <property type="term" value="C:membrane"/>
    <property type="evidence" value="ECO:0007669"/>
    <property type="project" value="UniProtKB-SubCell"/>
</dbReference>
<dbReference type="PANTHER" id="PTHR36838">
    <property type="entry name" value="AUXIN EFFLUX CARRIER FAMILY PROTEIN"/>
    <property type="match status" value="1"/>
</dbReference>
<evidence type="ECO:0000256" key="5">
    <source>
        <dbReference type="ARBA" id="ARBA00022989"/>
    </source>
</evidence>
<gene>
    <name evidence="8" type="ORF">SAMN05216529_107122</name>
</gene>
<feature type="transmembrane region" description="Helical" evidence="7">
    <location>
        <begin position="222"/>
        <end position="243"/>
    </location>
</feature>
<proteinExistence type="predicted"/>
<feature type="transmembrane region" description="Helical" evidence="7">
    <location>
        <begin position="34"/>
        <end position="56"/>
    </location>
</feature>
<feature type="transmembrane region" description="Helical" evidence="7">
    <location>
        <begin position="249"/>
        <end position="270"/>
    </location>
</feature>
<dbReference type="OrthoDB" id="3238334at2"/>
<evidence type="ECO:0000313" key="8">
    <source>
        <dbReference type="EMBL" id="SUQ14668.1"/>
    </source>
</evidence>
<feature type="transmembrane region" description="Helical" evidence="7">
    <location>
        <begin position="282"/>
        <end position="304"/>
    </location>
</feature>
<dbReference type="AlphaFoldDB" id="A0A315ZY27"/>
<keyword evidence="5 7" id="KW-1133">Transmembrane helix</keyword>
<accession>A0A315ZY27</accession>
<evidence type="ECO:0000256" key="3">
    <source>
        <dbReference type="ARBA" id="ARBA00022475"/>
    </source>
</evidence>
<dbReference type="RefSeq" id="WP_109711764.1">
    <property type="nucleotide sequence ID" value="NZ_QGDS01000007.1"/>
</dbReference>
<evidence type="ECO:0000256" key="2">
    <source>
        <dbReference type="ARBA" id="ARBA00022448"/>
    </source>
</evidence>
<feature type="transmembrane region" description="Helical" evidence="7">
    <location>
        <begin position="185"/>
        <end position="210"/>
    </location>
</feature>
<dbReference type="EMBL" id="UHJJ01000007">
    <property type="protein sequence ID" value="SUQ14668.1"/>
    <property type="molecule type" value="Genomic_DNA"/>
</dbReference>
<dbReference type="InterPro" id="IPR004776">
    <property type="entry name" value="Mem_transp_PIN-like"/>
</dbReference>
<feature type="transmembrane region" description="Helical" evidence="7">
    <location>
        <begin position="121"/>
        <end position="145"/>
    </location>
</feature>
<feature type="transmembrane region" description="Helical" evidence="7">
    <location>
        <begin position="94"/>
        <end position="115"/>
    </location>
</feature>
<keyword evidence="9" id="KW-1185">Reference proteome</keyword>
<keyword evidence="3" id="KW-1003">Cell membrane</keyword>
<reference evidence="9" key="1">
    <citation type="submission" date="2017-07" db="EMBL/GenBank/DDBJ databases">
        <authorList>
            <person name="Varghese N."/>
            <person name="Submissions S."/>
        </authorList>
    </citation>
    <scope>NUCLEOTIDE SEQUENCE [LARGE SCALE GENOMIC DNA]</scope>
    <source>
        <strain evidence="9">NLAE-zl-C134</strain>
    </source>
</reference>
<protein>
    <recommendedName>
        <fullName evidence="10">Auxin efflux carrier</fullName>
    </recommendedName>
</protein>
<keyword evidence="4 7" id="KW-0812">Transmembrane</keyword>
<evidence type="ECO:0000256" key="6">
    <source>
        <dbReference type="ARBA" id="ARBA00023136"/>
    </source>
</evidence>
<feature type="transmembrane region" description="Helical" evidence="7">
    <location>
        <begin position="157"/>
        <end position="179"/>
    </location>
</feature>
<comment type="subcellular location">
    <subcellularLocation>
        <location evidence="1">Membrane</location>
        <topology evidence="1">Multi-pass membrane protein</topology>
    </subcellularLocation>
</comment>
<dbReference type="Proteomes" id="UP000254051">
    <property type="component" value="Unassembled WGS sequence"/>
</dbReference>
<sequence>MNEVVSKVILFIGLILLGYGLKKKGIFKKEDYKILSNIVFIITLPAVLITSFQEFIFRPSMIGFVVLGIVMNMLMLIIGRFIGRNRGYAVNGTYMLCCSGYNISLFVIPFVASFLDVKYLLIVAMFDIGNLIMGLGGSCIFAAGLSKTKAVISKRELVKKLITNIPFLVYLIMLCMAAIKIKLPAVVYEFTAPVAKANTIIVMLMIGIIFEFQVRKGQWRDVLTVVLTRYSCAVIILGTLFWFSPFSDMHGNALKIIAFAPVTTISPILCQRMGYDYELAGKLFSVCIPISLVGTSLLALFSPFI</sequence>
<dbReference type="PANTHER" id="PTHR36838:SF3">
    <property type="entry name" value="TRANSPORTER AUXIN EFFLUX CARRIER EC FAMILY"/>
    <property type="match status" value="1"/>
</dbReference>
<dbReference type="Pfam" id="PF03547">
    <property type="entry name" value="Mem_trans"/>
    <property type="match status" value="1"/>
</dbReference>
<dbReference type="GO" id="GO:0055085">
    <property type="term" value="P:transmembrane transport"/>
    <property type="evidence" value="ECO:0007669"/>
    <property type="project" value="InterPro"/>
</dbReference>
<evidence type="ECO:0000256" key="7">
    <source>
        <dbReference type="SAM" id="Phobius"/>
    </source>
</evidence>
<feature type="transmembrane region" description="Helical" evidence="7">
    <location>
        <begin position="62"/>
        <end position="82"/>
    </location>
</feature>
<organism evidence="8 9">
    <name type="scientific">Faecalicatena contorta</name>
    <dbReference type="NCBI Taxonomy" id="39482"/>
    <lineage>
        <taxon>Bacteria</taxon>
        <taxon>Bacillati</taxon>
        <taxon>Bacillota</taxon>
        <taxon>Clostridia</taxon>
        <taxon>Lachnospirales</taxon>
        <taxon>Lachnospiraceae</taxon>
        <taxon>Faecalicatena</taxon>
    </lineage>
</organism>
<keyword evidence="6 7" id="KW-0472">Membrane</keyword>
<evidence type="ECO:0000313" key="9">
    <source>
        <dbReference type="Proteomes" id="UP000254051"/>
    </source>
</evidence>
<name>A0A315ZY27_9FIRM</name>
<evidence type="ECO:0000256" key="1">
    <source>
        <dbReference type="ARBA" id="ARBA00004141"/>
    </source>
</evidence>
<evidence type="ECO:0000256" key="4">
    <source>
        <dbReference type="ARBA" id="ARBA00022692"/>
    </source>
</evidence>
<feature type="transmembrane region" description="Helical" evidence="7">
    <location>
        <begin position="6"/>
        <end position="22"/>
    </location>
</feature>
<evidence type="ECO:0008006" key="10">
    <source>
        <dbReference type="Google" id="ProtNLM"/>
    </source>
</evidence>
<keyword evidence="2" id="KW-0813">Transport</keyword>